<sequence>MKSSCSSSSTRAFKFAVLMVLAILLIQCSSVSHGALPFLPKKTTVAVRNDISANTILTIHCKSKDDDLGEQKLSYKQYFSWRFRPNYWDTTVFWCNFWWYDSNGHLVQGGYQVYKSKRDQYECFQQCLRSARPDGLYLNFGPDFRKMYDWPKS</sequence>
<evidence type="ECO:0000256" key="4">
    <source>
        <dbReference type="ARBA" id="ARBA00022525"/>
    </source>
</evidence>
<name>A0A200R423_MACCD</name>
<evidence type="ECO:0000256" key="3">
    <source>
        <dbReference type="ARBA" id="ARBA00022471"/>
    </source>
</evidence>
<dbReference type="OrthoDB" id="1842729at2759"/>
<keyword evidence="8" id="KW-1185">Reference proteome</keyword>
<dbReference type="GO" id="GO:0005576">
    <property type="term" value="C:extracellular region"/>
    <property type="evidence" value="ECO:0007669"/>
    <property type="project" value="UniProtKB-SubCell"/>
</dbReference>
<dbReference type="OMA" id="RICEYDI"/>
<evidence type="ECO:0000313" key="7">
    <source>
        <dbReference type="EMBL" id="OVA17451.1"/>
    </source>
</evidence>
<gene>
    <name evidence="7" type="ORF">BVC80_1837g271</name>
</gene>
<organism evidence="7 8">
    <name type="scientific">Macleaya cordata</name>
    <name type="common">Five-seeded plume-poppy</name>
    <name type="synonym">Bocconia cordata</name>
    <dbReference type="NCBI Taxonomy" id="56857"/>
    <lineage>
        <taxon>Eukaryota</taxon>
        <taxon>Viridiplantae</taxon>
        <taxon>Streptophyta</taxon>
        <taxon>Embryophyta</taxon>
        <taxon>Tracheophyta</taxon>
        <taxon>Spermatophyta</taxon>
        <taxon>Magnoliopsida</taxon>
        <taxon>Ranunculales</taxon>
        <taxon>Papaveraceae</taxon>
        <taxon>Papaveroideae</taxon>
        <taxon>Macleaya</taxon>
    </lineage>
</organism>
<reference evidence="7 8" key="1">
    <citation type="journal article" date="2017" name="Mol. Plant">
        <title>The Genome of Medicinal Plant Macleaya cordata Provides New Insights into Benzylisoquinoline Alkaloids Metabolism.</title>
        <authorList>
            <person name="Liu X."/>
            <person name="Liu Y."/>
            <person name="Huang P."/>
            <person name="Ma Y."/>
            <person name="Qing Z."/>
            <person name="Tang Q."/>
            <person name="Cao H."/>
            <person name="Cheng P."/>
            <person name="Zheng Y."/>
            <person name="Yuan Z."/>
            <person name="Zhou Y."/>
            <person name="Liu J."/>
            <person name="Tang Z."/>
            <person name="Zhuo Y."/>
            <person name="Zhang Y."/>
            <person name="Yu L."/>
            <person name="Huang J."/>
            <person name="Yang P."/>
            <person name="Peng Q."/>
            <person name="Zhang J."/>
            <person name="Jiang W."/>
            <person name="Zhang Z."/>
            <person name="Lin K."/>
            <person name="Ro D.K."/>
            <person name="Chen X."/>
            <person name="Xiong X."/>
            <person name="Shang Y."/>
            <person name="Huang S."/>
            <person name="Zeng J."/>
        </authorList>
    </citation>
    <scope>NUCLEOTIDE SEQUENCE [LARGE SCALE GENOMIC DNA]</scope>
    <source>
        <strain evidence="8">cv. BLH2017</strain>
        <tissue evidence="7">Root</tissue>
    </source>
</reference>
<dbReference type="PANTHER" id="PTHR31232">
    <property type="match status" value="1"/>
</dbReference>
<dbReference type="Proteomes" id="UP000195402">
    <property type="component" value="Unassembled WGS sequence"/>
</dbReference>
<keyword evidence="5 6" id="KW-0732">Signal</keyword>
<keyword evidence="4 6" id="KW-0964">Secreted</keyword>
<evidence type="ECO:0000256" key="1">
    <source>
        <dbReference type="ARBA" id="ARBA00004613"/>
    </source>
</evidence>
<comment type="subcellular location">
    <subcellularLocation>
        <location evidence="1 6">Secreted</location>
    </subcellularLocation>
</comment>
<dbReference type="Pfam" id="PF05938">
    <property type="entry name" value="Self-incomp_S1"/>
    <property type="match status" value="1"/>
</dbReference>
<evidence type="ECO:0000256" key="5">
    <source>
        <dbReference type="ARBA" id="ARBA00022729"/>
    </source>
</evidence>
<evidence type="ECO:0000256" key="2">
    <source>
        <dbReference type="ARBA" id="ARBA00005581"/>
    </source>
</evidence>
<accession>A0A200R423</accession>
<comment type="similarity">
    <text evidence="2 6">Belongs to the plant self-incompatibility (S1) protein family.</text>
</comment>
<feature type="chain" id="PRO_5025094577" description="S-protein homolog" evidence="6">
    <location>
        <begin position="35"/>
        <end position="153"/>
    </location>
</feature>
<evidence type="ECO:0000313" key="8">
    <source>
        <dbReference type="Proteomes" id="UP000195402"/>
    </source>
</evidence>
<evidence type="ECO:0000256" key="6">
    <source>
        <dbReference type="RuleBase" id="RU367044"/>
    </source>
</evidence>
<dbReference type="InParanoid" id="A0A200R423"/>
<dbReference type="PANTHER" id="PTHR31232:SF155">
    <property type="entry name" value="PLANT SELF-INCOMPATIBILITY PROTEIN S1 FAMILY"/>
    <property type="match status" value="1"/>
</dbReference>
<keyword evidence="3 6" id="KW-0713">Self-incompatibility</keyword>
<comment type="caution">
    <text evidence="7">The sequence shown here is derived from an EMBL/GenBank/DDBJ whole genome shotgun (WGS) entry which is preliminary data.</text>
</comment>
<proteinExistence type="inferred from homology"/>
<dbReference type="EMBL" id="MVGT01000438">
    <property type="protein sequence ID" value="OVA17451.1"/>
    <property type="molecule type" value="Genomic_DNA"/>
</dbReference>
<feature type="signal peptide" evidence="6">
    <location>
        <begin position="1"/>
        <end position="34"/>
    </location>
</feature>
<protein>
    <recommendedName>
        <fullName evidence="6">S-protein homolog</fullName>
    </recommendedName>
</protein>
<dbReference type="GO" id="GO:0060320">
    <property type="term" value="P:rejection of self pollen"/>
    <property type="evidence" value="ECO:0007669"/>
    <property type="project" value="UniProtKB-KW"/>
</dbReference>
<dbReference type="AlphaFoldDB" id="A0A200R423"/>
<dbReference type="InterPro" id="IPR010264">
    <property type="entry name" value="Self-incomp_S1"/>
</dbReference>